<dbReference type="AlphaFoldDB" id="A0A0V0J4H3"/>
<proteinExistence type="predicted"/>
<evidence type="ECO:0000313" key="1">
    <source>
        <dbReference type="EMBL" id="JAP60680.1"/>
    </source>
</evidence>
<organism evidence="1">
    <name type="scientific">Schistocephalus solidus</name>
    <name type="common">Tapeworm</name>
    <dbReference type="NCBI Taxonomy" id="70667"/>
    <lineage>
        <taxon>Eukaryota</taxon>
        <taxon>Metazoa</taxon>
        <taxon>Spiralia</taxon>
        <taxon>Lophotrochozoa</taxon>
        <taxon>Platyhelminthes</taxon>
        <taxon>Cestoda</taxon>
        <taxon>Eucestoda</taxon>
        <taxon>Diphyllobothriidea</taxon>
        <taxon>Diphyllobothriidae</taxon>
        <taxon>Schistocephalus</taxon>
    </lineage>
</organism>
<reference evidence="1" key="1">
    <citation type="submission" date="2016-01" db="EMBL/GenBank/DDBJ databases">
        <title>Reference transcriptome for the parasite Schistocephalus solidus: insights into the molecular evolution of parasitism.</title>
        <authorList>
            <person name="Hebert F.O."/>
            <person name="Grambauer S."/>
            <person name="Barber I."/>
            <person name="Landry C.R."/>
            <person name="Aubin-Horth N."/>
        </authorList>
    </citation>
    <scope>NUCLEOTIDE SEQUENCE</scope>
</reference>
<protein>
    <submittedName>
        <fullName evidence="1">Uncharacterized protein</fullName>
    </submittedName>
</protein>
<dbReference type="EMBL" id="GEEE01002545">
    <property type="protein sequence ID" value="JAP60680.1"/>
    <property type="molecule type" value="Transcribed_RNA"/>
</dbReference>
<name>A0A0V0J4H3_SCHSO</name>
<accession>A0A0V0J4H3</accession>
<gene>
    <name evidence="1" type="ORF">TR125938</name>
</gene>
<sequence>MQLFRPTRLFLTPCATLPFPVPVSPFLKLNIPSNLPCDCQSGRDFYLHSPRLGVKDRMCAADRKLVQLDLRSPVRRACFSSTALPPPFLYADPPPHTHFLYSLSEEVVHAELPGSPPRILFEVRCQTGRFVQSRPVPKGWSISIPTYITIF</sequence>
<dbReference type="EMBL" id="GEEE01012872">
    <property type="protein sequence ID" value="JAP50353.1"/>
    <property type="molecule type" value="Transcribed_RNA"/>
</dbReference>